<evidence type="ECO:0000256" key="7">
    <source>
        <dbReference type="SAM" id="MobiDB-lite"/>
    </source>
</evidence>
<dbReference type="Proteomes" id="UP000279236">
    <property type="component" value="Unassembled WGS sequence"/>
</dbReference>
<keyword evidence="2" id="KW-0813">Transport</keyword>
<comment type="caution">
    <text evidence="10">The sequence shown here is derived from an EMBL/GenBank/DDBJ whole genome shotgun (WGS) entry which is preliminary data.</text>
</comment>
<feature type="transmembrane region" description="Helical" evidence="8">
    <location>
        <begin position="522"/>
        <end position="542"/>
    </location>
</feature>
<feature type="domain" description="Amino acid permease/ SLC12A" evidence="9">
    <location>
        <begin position="86"/>
        <end position="544"/>
    </location>
</feature>
<dbReference type="FunFam" id="1.20.1740.10:FF:000017">
    <property type="entry name" value="Amino acid permease"/>
    <property type="match status" value="1"/>
</dbReference>
<dbReference type="PANTHER" id="PTHR43341:SF12">
    <property type="entry name" value="AMINO ACID TRANSPORTER (EUROFUNG)"/>
    <property type="match status" value="1"/>
</dbReference>
<dbReference type="STRING" id="105984.A0A427YBH9"/>
<comment type="subcellular location">
    <subcellularLocation>
        <location evidence="1">Membrane</location>
        <topology evidence="1">Multi-pass membrane protein</topology>
    </subcellularLocation>
</comment>
<evidence type="ECO:0000256" key="4">
    <source>
        <dbReference type="ARBA" id="ARBA00022970"/>
    </source>
</evidence>
<dbReference type="RefSeq" id="XP_028480688.1">
    <property type="nucleotide sequence ID" value="XM_028616831.1"/>
</dbReference>
<keyword evidence="4" id="KW-0029">Amino-acid transport</keyword>
<feature type="transmembrane region" description="Helical" evidence="8">
    <location>
        <begin position="168"/>
        <end position="189"/>
    </location>
</feature>
<dbReference type="PIRSF" id="PIRSF006060">
    <property type="entry name" value="AA_transporter"/>
    <property type="match status" value="1"/>
</dbReference>
<feature type="transmembrane region" description="Helical" evidence="8">
    <location>
        <begin position="89"/>
        <end position="109"/>
    </location>
</feature>
<name>A0A427YBH9_9TREE</name>
<accession>A0A427YBH9</accession>
<dbReference type="AlphaFoldDB" id="A0A427YBH9"/>
<dbReference type="InterPro" id="IPR004841">
    <property type="entry name" value="AA-permease/SLC12A_dom"/>
</dbReference>
<feature type="transmembrane region" description="Helical" evidence="8">
    <location>
        <begin position="412"/>
        <end position="430"/>
    </location>
</feature>
<dbReference type="GO" id="GO:0016020">
    <property type="term" value="C:membrane"/>
    <property type="evidence" value="ECO:0007669"/>
    <property type="project" value="UniProtKB-SubCell"/>
</dbReference>
<dbReference type="InterPro" id="IPR004840">
    <property type="entry name" value="Amino_acid_permease_CS"/>
</dbReference>
<evidence type="ECO:0000256" key="3">
    <source>
        <dbReference type="ARBA" id="ARBA00022692"/>
    </source>
</evidence>
<dbReference type="InterPro" id="IPR050524">
    <property type="entry name" value="APC_YAT"/>
</dbReference>
<evidence type="ECO:0000256" key="8">
    <source>
        <dbReference type="SAM" id="Phobius"/>
    </source>
</evidence>
<dbReference type="GO" id="GO:0015171">
    <property type="term" value="F:amino acid transmembrane transporter activity"/>
    <property type="evidence" value="ECO:0007669"/>
    <property type="project" value="TreeGrafter"/>
</dbReference>
<dbReference type="PANTHER" id="PTHR43341">
    <property type="entry name" value="AMINO ACID PERMEASE"/>
    <property type="match status" value="1"/>
</dbReference>
<dbReference type="OrthoDB" id="3900342at2759"/>
<dbReference type="EMBL" id="RSCE01000001">
    <property type="protein sequence ID" value="RSH88480.1"/>
    <property type="molecule type" value="Genomic_DNA"/>
</dbReference>
<gene>
    <name evidence="10" type="ORF">EHS24_001025</name>
</gene>
<organism evidence="10 11">
    <name type="scientific">Apiotrichum porosum</name>
    <dbReference type="NCBI Taxonomy" id="105984"/>
    <lineage>
        <taxon>Eukaryota</taxon>
        <taxon>Fungi</taxon>
        <taxon>Dikarya</taxon>
        <taxon>Basidiomycota</taxon>
        <taxon>Agaricomycotina</taxon>
        <taxon>Tremellomycetes</taxon>
        <taxon>Trichosporonales</taxon>
        <taxon>Trichosporonaceae</taxon>
        <taxon>Apiotrichum</taxon>
    </lineage>
</organism>
<dbReference type="Pfam" id="PF00324">
    <property type="entry name" value="AA_permease"/>
    <property type="match status" value="1"/>
</dbReference>
<keyword evidence="11" id="KW-1185">Reference proteome</keyword>
<keyword evidence="6 8" id="KW-0472">Membrane</keyword>
<keyword evidence="5 8" id="KW-1133">Transmembrane helix</keyword>
<evidence type="ECO:0000256" key="2">
    <source>
        <dbReference type="ARBA" id="ARBA00022448"/>
    </source>
</evidence>
<evidence type="ECO:0000259" key="9">
    <source>
        <dbReference type="Pfam" id="PF00324"/>
    </source>
</evidence>
<evidence type="ECO:0000313" key="11">
    <source>
        <dbReference type="Proteomes" id="UP000279236"/>
    </source>
</evidence>
<evidence type="ECO:0000313" key="10">
    <source>
        <dbReference type="EMBL" id="RSH88480.1"/>
    </source>
</evidence>
<dbReference type="GeneID" id="39585568"/>
<evidence type="ECO:0000256" key="1">
    <source>
        <dbReference type="ARBA" id="ARBA00004141"/>
    </source>
</evidence>
<dbReference type="PROSITE" id="PS00218">
    <property type="entry name" value="AMINO_ACID_PERMEASE_1"/>
    <property type="match status" value="1"/>
</dbReference>
<evidence type="ECO:0000256" key="6">
    <source>
        <dbReference type="ARBA" id="ARBA00023136"/>
    </source>
</evidence>
<feature type="region of interest" description="Disordered" evidence="7">
    <location>
        <begin position="1"/>
        <end position="29"/>
    </location>
</feature>
<proteinExistence type="predicted"/>
<protein>
    <recommendedName>
        <fullName evidence="9">Amino acid permease/ SLC12A domain-containing protein</fullName>
    </recommendedName>
</protein>
<feature type="transmembrane region" description="Helical" evidence="8">
    <location>
        <begin position="229"/>
        <end position="251"/>
    </location>
</feature>
<evidence type="ECO:0000256" key="5">
    <source>
        <dbReference type="ARBA" id="ARBA00022989"/>
    </source>
</evidence>
<feature type="transmembrane region" description="Helical" evidence="8">
    <location>
        <begin position="364"/>
        <end position="385"/>
    </location>
</feature>
<sequence>MSSSSDIEKDVGKTHDNGNVDVGAAYPDEGFYDPSKESALTRAGLNFESFKRAPGTTRGLVAHGDIPPEFQQYDNPLLQQKMKPRHLQMIAVGGSIGTGLFVGSGSALAKGGPAGILLAWIIMGVMLINVTQALGEMAIVFPVSGGFYTLASRMLDPSFAFAMGWNYVFQWAVVLPLEITVAGSTVQYWTDAVPLGVWITIFWAIIVFFTILGTLGYAEEEFWSSCLKLGVVIIFLIIGIVCVCGGGPAGGDFDHYIGGALWQNPGAFANGFKGVCAVFVTAAFSFAGTELVGLAATETPNPRKTMPSAVKNTFWRITLIYVSSLVIIGLLVPYNDDRLFNGSGADVSPFVIVMDKAHIKGMNHLINVTICISVLSIGLSCVYAGSRTLTALAETGYAPKIFAFVDKAGRPLWSLVFILAFAPLAYINLADVGSAVFDWLVALSGLSTLFTWLAICVTHIRFRRAWKVQGHSVEELPFKAMGGIWGSVIGASLIVIVLIAQFYIAVWPIGGNASPGEAAQSFFLAYLAAPIMLGFWIIGYIWKRGVPRRASEIDLDTGRKSWLTVEDMRAYRAERAAAPMYIRIYRMLFSN</sequence>
<feature type="transmembrane region" description="Helical" evidence="8">
    <location>
        <begin position="271"/>
        <end position="293"/>
    </location>
</feature>
<keyword evidence="3 8" id="KW-0812">Transmembrane</keyword>
<feature type="transmembrane region" description="Helical" evidence="8">
    <location>
        <begin position="483"/>
        <end position="510"/>
    </location>
</feature>
<reference evidence="10 11" key="1">
    <citation type="submission" date="2018-11" db="EMBL/GenBank/DDBJ databases">
        <title>Genome sequence of Apiotrichum porosum DSM 27194.</title>
        <authorList>
            <person name="Aliyu H."/>
            <person name="Gorte O."/>
            <person name="Ochsenreither K."/>
        </authorList>
    </citation>
    <scope>NUCLEOTIDE SEQUENCE [LARGE SCALE GENOMIC DNA]</scope>
    <source>
        <strain evidence="10 11">DSM 27194</strain>
    </source>
</reference>
<feature type="compositionally biased region" description="Basic and acidic residues" evidence="7">
    <location>
        <begin position="1"/>
        <end position="18"/>
    </location>
</feature>
<feature type="transmembrane region" description="Helical" evidence="8">
    <location>
        <begin position="436"/>
        <end position="462"/>
    </location>
</feature>
<feature type="transmembrane region" description="Helical" evidence="8">
    <location>
        <begin position="314"/>
        <end position="334"/>
    </location>
</feature>
<dbReference type="Gene3D" id="1.20.1740.10">
    <property type="entry name" value="Amino acid/polyamine transporter I"/>
    <property type="match status" value="1"/>
</dbReference>
<feature type="transmembrane region" description="Helical" evidence="8">
    <location>
        <begin position="115"/>
        <end position="148"/>
    </location>
</feature>
<feature type="transmembrane region" description="Helical" evidence="8">
    <location>
        <begin position="195"/>
        <end position="217"/>
    </location>
</feature>